<feature type="chain" id="PRO_5046453932" evidence="15">
    <location>
        <begin position="19"/>
        <end position="673"/>
    </location>
</feature>
<keyword evidence="12" id="KW-0325">Glycoprotein</keyword>
<feature type="compositionally biased region" description="Basic residues" evidence="14">
    <location>
        <begin position="453"/>
        <end position="481"/>
    </location>
</feature>
<organism evidence="17 18">
    <name type="scientific">Acinonyx jubatus</name>
    <name type="common">Cheetah</name>
    <dbReference type="NCBI Taxonomy" id="32536"/>
    <lineage>
        <taxon>Eukaryota</taxon>
        <taxon>Metazoa</taxon>
        <taxon>Chordata</taxon>
        <taxon>Craniata</taxon>
        <taxon>Vertebrata</taxon>
        <taxon>Euteleostomi</taxon>
        <taxon>Mammalia</taxon>
        <taxon>Eutheria</taxon>
        <taxon>Laurasiatheria</taxon>
        <taxon>Carnivora</taxon>
        <taxon>Feliformia</taxon>
        <taxon>Felidae</taxon>
        <taxon>Felinae</taxon>
        <taxon>Acinonyx</taxon>
    </lineage>
</organism>
<keyword evidence="4" id="KW-0646">Protease inhibitor</keyword>
<keyword evidence="9" id="KW-0838">Vasoactive</keyword>
<evidence type="ECO:0000256" key="14">
    <source>
        <dbReference type="SAM" id="MobiDB-lite"/>
    </source>
</evidence>
<dbReference type="Proteomes" id="UP001652583">
    <property type="component" value="Chromosome C2"/>
</dbReference>
<evidence type="ECO:0000256" key="7">
    <source>
        <dbReference type="ARBA" id="ARBA00022729"/>
    </source>
</evidence>
<evidence type="ECO:0000256" key="13">
    <source>
        <dbReference type="ARBA" id="ARBA00023198"/>
    </source>
</evidence>
<dbReference type="PRINTS" id="PR00334">
    <property type="entry name" value="KININOGEN"/>
</dbReference>
<keyword evidence="2" id="KW-0840">Vasodilator</keyword>
<dbReference type="PANTHER" id="PTHR13814:SF12">
    <property type="entry name" value="KININOGEN-1"/>
    <property type="match status" value="1"/>
</dbReference>
<feature type="compositionally biased region" description="Basic residues" evidence="14">
    <location>
        <begin position="429"/>
        <end position="445"/>
    </location>
</feature>
<name>A0ABM3PZF1_ACIJB</name>
<dbReference type="InterPro" id="IPR018073">
    <property type="entry name" value="Prot_inh_cystat_CS"/>
</dbReference>
<feature type="compositionally biased region" description="Polar residues" evidence="14">
    <location>
        <begin position="398"/>
        <end position="410"/>
    </location>
</feature>
<keyword evidence="5" id="KW-0356">Hemostasis</keyword>
<keyword evidence="3" id="KW-0964">Secreted</keyword>
<dbReference type="PANTHER" id="PTHR13814">
    <property type="entry name" value="FETUIN"/>
    <property type="match status" value="1"/>
</dbReference>
<dbReference type="InterPro" id="IPR046350">
    <property type="entry name" value="Cystatin_sf"/>
</dbReference>
<dbReference type="GeneID" id="106968026"/>
<accession>A0ABM3PZF1</accession>
<feature type="domain" description="Cystatin kininogen-type" evidence="16">
    <location>
        <begin position="150"/>
        <end position="253"/>
    </location>
</feature>
<evidence type="ECO:0000256" key="9">
    <source>
        <dbReference type="ARBA" id="ARBA00022858"/>
    </source>
</evidence>
<proteinExistence type="predicted"/>
<sequence length="673" mass="75027">MKLIAVLFLCSRLLPSLTEESSQEIDCNDEDLFKAVDTALKKYNSRNQSGNQFVLYRVTEVTRTDDPETFYSFKYQIREGDCSVQSDKTWQDCDYKESAQAATGECSATVGKRGNTKFSVATQTCQITPAEGPVVTSQYDCLGCVHPISTASLDLEPVLRHAIQHFNNHTGRSHLFALREVKRAHRQVVAGWNYEITYSIVQTNCSKEHFLFLTPDCKSLLNGDIGECTDHAHVDLQLRVASLSQKCELYPGEDFIEPPPSICPGCPKEIPVNSPELQVALNHSTAKLNAENNGTFYFKIDHVKSATVQVVAGKKFSIEFTARETTCSKESNEELTESCNTNKFGKILDCKAEVYVIPWEKKIYPTVHCQSRGETTLMKRPPGFSPFRSVQVEKTKEGTTVSPPHTSMASVQDEEQDSGKEQGPTRGHGWGHGKQIKHGFGHGHKHEHDQGHRHNRGRGLGHGHQKQHGFAHGHQKQHGFGHGHQQQHGLGHGHQQELDYDLEHQGRHGLGHGHQRGRGLAHGHTHEHGHGHGQYKNKRKDNEKDNGWRIEHLASSSEDSTTSSAQTQEKTEGPTPLPPLAQPGIAVTLPDFQDSDLIAAVMSNTPPTPTESDDDWIPDIQIEKNSLSFNLIPDFPEKTSPKCPGRPWKPVNGMNPTVEIKEFHDFDLSDALH</sequence>
<evidence type="ECO:0000256" key="12">
    <source>
        <dbReference type="ARBA" id="ARBA00023180"/>
    </source>
</evidence>
<evidence type="ECO:0000256" key="15">
    <source>
        <dbReference type="SAM" id="SignalP"/>
    </source>
</evidence>
<evidence type="ECO:0000256" key="10">
    <source>
        <dbReference type="ARBA" id="ARBA00023084"/>
    </source>
</evidence>
<keyword evidence="8" id="KW-0677">Repeat</keyword>
<dbReference type="InterPro" id="IPR002395">
    <property type="entry name" value="Kininogen"/>
</dbReference>
<comment type="subcellular location">
    <subcellularLocation>
        <location evidence="1">Secreted</location>
        <location evidence="1">Extracellular space</location>
    </subcellularLocation>
</comment>
<feature type="compositionally biased region" description="Basic residues" evidence="14">
    <location>
        <begin position="507"/>
        <end position="523"/>
    </location>
</feature>
<dbReference type="Gene3D" id="3.10.450.10">
    <property type="match status" value="3"/>
</dbReference>
<dbReference type="InterPro" id="IPR027358">
    <property type="entry name" value="Kininogen-type_cystatin_dom"/>
</dbReference>
<dbReference type="InterPro" id="IPR050735">
    <property type="entry name" value="Kininogen_Fetuin_HRG"/>
</dbReference>
<evidence type="ECO:0000256" key="11">
    <source>
        <dbReference type="ARBA" id="ARBA00023157"/>
    </source>
</evidence>
<dbReference type="InterPro" id="IPR000010">
    <property type="entry name" value="Cystatin_dom"/>
</dbReference>
<keyword evidence="11" id="KW-1015">Disulfide bond</keyword>
<dbReference type="Pfam" id="PF00031">
    <property type="entry name" value="Cystatin"/>
    <property type="match status" value="3"/>
</dbReference>
<gene>
    <name evidence="18" type="primary">KNG1</name>
</gene>
<dbReference type="CDD" id="cd00042">
    <property type="entry name" value="CY"/>
    <property type="match status" value="3"/>
</dbReference>
<evidence type="ECO:0000313" key="17">
    <source>
        <dbReference type="Proteomes" id="UP001652583"/>
    </source>
</evidence>
<protein>
    <submittedName>
        <fullName evidence="18">Kininogen-1 isoform X1</fullName>
    </submittedName>
</protein>
<feature type="domain" description="Cystatin kininogen-type" evidence="16">
    <location>
        <begin position="27"/>
        <end position="131"/>
    </location>
</feature>
<reference evidence="18" key="1">
    <citation type="submission" date="2025-08" db="UniProtKB">
        <authorList>
            <consortium name="RefSeq"/>
        </authorList>
    </citation>
    <scope>IDENTIFICATION</scope>
    <source>
        <tissue evidence="18">Blood</tissue>
    </source>
</reference>
<evidence type="ECO:0000256" key="5">
    <source>
        <dbReference type="ARBA" id="ARBA00022696"/>
    </source>
</evidence>
<feature type="compositionally biased region" description="Low complexity" evidence="14">
    <location>
        <begin position="554"/>
        <end position="568"/>
    </location>
</feature>
<dbReference type="PROSITE" id="PS00287">
    <property type="entry name" value="CYSTATIN"/>
    <property type="match status" value="1"/>
</dbReference>
<keyword evidence="10" id="KW-0094">Blood coagulation</keyword>
<evidence type="ECO:0000256" key="4">
    <source>
        <dbReference type="ARBA" id="ARBA00022690"/>
    </source>
</evidence>
<dbReference type="SMART" id="SM00043">
    <property type="entry name" value="CY"/>
    <property type="match status" value="3"/>
</dbReference>
<dbReference type="PROSITE" id="PS51647">
    <property type="entry name" value="CYSTATIN_KININOGEN"/>
    <property type="match status" value="3"/>
</dbReference>
<feature type="compositionally biased region" description="Basic and acidic residues" evidence="14">
    <location>
        <begin position="494"/>
        <end position="506"/>
    </location>
</feature>
<feature type="signal peptide" evidence="15">
    <location>
        <begin position="1"/>
        <end position="18"/>
    </location>
</feature>
<evidence type="ECO:0000313" key="18">
    <source>
        <dbReference type="RefSeq" id="XP_053077064.1"/>
    </source>
</evidence>
<dbReference type="RefSeq" id="XP_053077064.1">
    <property type="nucleotide sequence ID" value="XM_053221089.1"/>
</dbReference>
<dbReference type="SUPFAM" id="SSF54403">
    <property type="entry name" value="Cystatin/monellin"/>
    <property type="match status" value="3"/>
</dbReference>
<evidence type="ECO:0000256" key="3">
    <source>
        <dbReference type="ARBA" id="ARBA00022525"/>
    </source>
</evidence>
<keyword evidence="13" id="KW-0395">Inflammatory response</keyword>
<evidence type="ECO:0000259" key="16">
    <source>
        <dbReference type="PROSITE" id="PS51647"/>
    </source>
</evidence>
<keyword evidence="17" id="KW-1185">Reference proteome</keyword>
<feature type="compositionally biased region" description="Basic and acidic residues" evidence="14">
    <location>
        <begin position="540"/>
        <end position="552"/>
    </location>
</feature>
<evidence type="ECO:0000256" key="2">
    <source>
        <dbReference type="ARBA" id="ARBA00022429"/>
    </source>
</evidence>
<evidence type="ECO:0000256" key="1">
    <source>
        <dbReference type="ARBA" id="ARBA00004239"/>
    </source>
</evidence>
<evidence type="ECO:0000256" key="6">
    <source>
        <dbReference type="ARBA" id="ARBA00022704"/>
    </source>
</evidence>
<keyword evidence="6" id="KW-0789">Thiol protease inhibitor</keyword>
<keyword evidence="7 15" id="KW-0732">Signal</keyword>
<feature type="domain" description="Cystatin kininogen-type" evidence="16">
    <location>
        <begin position="272"/>
        <end position="375"/>
    </location>
</feature>
<feature type="region of interest" description="Disordered" evidence="14">
    <location>
        <begin position="380"/>
        <end position="584"/>
    </location>
</feature>
<evidence type="ECO:0000256" key="8">
    <source>
        <dbReference type="ARBA" id="ARBA00022737"/>
    </source>
</evidence>